<accession>A0A1V0M8H9</accession>
<evidence type="ECO:0000256" key="2">
    <source>
        <dbReference type="ARBA" id="ARBA00005284"/>
    </source>
</evidence>
<evidence type="ECO:0000256" key="7">
    <source>
        <dbReference type="ARBA" id="ARBA00023180"/>
    </source>
</evidence>
<protein>
    <submittedName>
        <fullName evidence="11">Envelope glycoprotein C</fullName>
    </submittedName>
</protein>
<dbReference type="InterPro" id="IPR007110">
    <property type="entry name" value="Ig-like_dom"/>
</dbReference>
<dbReference type="SUPFAM" id="SSF48726">
    <property type="entry name" value="Immunoglobulin"/>
    <property type="match status" value="1"/>
</dbReference>
<dbReference type="GO" id="GO:0016020">
    <property type="term" value="C:membrane"/>
    <property type="evidence" value="ECO:0007669"/>
    <property type="project" value="UniProtKB-SubCell"/>
</dbReference>
<dbReference type="PRINTS" id="PR00668">
    <property type="entry name" value="GLYCPROTEINC"/>
</dbReference>
<evidence type="ECO:0000256" key="1">
    <source>
        <dbReference type="ARBA" id="ARBA00004167"/>
    </source>
</evidence>
<evidence type="ECO:0000313" key="11">
    <source>
        <dbReference type="EMBL" id="ARD71370.1"/>
    </source>
</evidence>
<dbReference type="InterPro" id="IPR013783">
    <property type="entry name" value="Ig-like_fold"/>
</dbReference>
<keyword evidence="11" id="KW-0946">Virion</keyword>
<sequence>MGGAGRAPSDDVAGPSQRALLLAVLLLSPCAWHVAGQSGDFWSDAPSGDRSTETYLQETGSAGYEDVFSATQPQVHDPETTTAVTGDATQWETGAYTPTTDDGRTDRSTTVDPTAQEASGSECNEADSSEERPFETDDFIPVDVRQDPRPGGTAEPPSSPDPTGSWLGASRAPAYDIFSILGRRKRMANGDGSGSGTTPSEEYSVVTAHPSQPAVAAQVAPSSPTGAPSTTASTGPSSTGGSASSAAAPTTAGTTASGHAAGGSAGGKNDSAARPGVDLVCSRYELYTTLNRTMRFNCTVVPVGDGADDIKWRIRAFFRSSDMVAESAATGDYVDYGSMWYPSFSHPGRVTRVFASFKEEDGLWTSYPDGDKYNLMIQNYTFILTVRNVGAHDDGYFNVGLFDHDFNVLVQINVTVRVVKRPSVVDVTALPVILGHNFTAVCAVREFYPPGTVNVAWKNNGQAVDAGSVSSDVHVDENGVATIISTLTVDGKGADHAPMLSCYANWRVGNAESHTSASINSRVYRPPILSMWFEDSNAICKAICVPDDIWIAWFIDADPQPQGLVYTNRSGVCMSVPGYVNIYSVVPLADKMKASKYTCSLNGYPFDSDLFEISEYFDGSVMGRGRPVITTIVTVFAAGIVLCVLIMILAFCFYSAGSKDLDLYAIKT</sequence>
<feature type="compositionally biased region" description="Low complexity" evidence="8">
    <location>
        <begin position="210"/>
        <end position="259"/>
    </location>
</feature>
<feature type="region of interest" description="Disordered" evidence="8">
    <location>
        <begin position="186"/>
        <end position="272"/>
    </location>
</feature>
<dbReference type="GO" id="GO:0019031">
    <property type="term" value="C:viral envelope"/>
    <property type="evidence" value="ECO:0007669"/>
    <property type="project" value="UniProtKB-KW"/>
</dbReference>
<comment type="subcellular location">
    <subcellularLocation>
        <location evidence="1">Membrane</location>
        <topology evidence="1">Single-pass membrane protein</topology>
    </subcellularLocation>
</comment>
<feature type="transmembrane region" description="Helical" evidence="9">
    <location>
        <begin position="628"/>
        <end position="654"/>
    </location>
</feature>
<evidence type="ECO:0000259" key="10">
    <source>
        <dbReference type="PROSITE" id="PS50835"/>
    </source>
</evidence>
<dbReference type="Pfam" id="PF02124">
    <property type="entry name" value="Marek_A"/>
    <property type="match status" value="1"/>
</dbReference>
<keyword evidence="5 9" id="KW-1133">Transmembrane helix</keyword>
<dbReference type="EMBL" id="KX589235">
    <property type="protein sequence ID" value="ARD71370.1"/>
    <property type="molecule type" value="Genomic_DNA"/>
</dbReference>
<dbReference type="InterPro" id="IPR003597">
    <property type="entry name" value="Ig_C1-set"/>
</dbReference>
<organism evidence="11">
    <name type="scientific">Columbid alphaherpesvirus 1</name>
    <dbReference type="NCBI Taxonomy" id="93386"/>
    <lineage>
        <taxon>Viruses</taxon>
        <taxon>Duplodnaviria</taxon>
        <taxon>Heunggongvirae</taxon>
        <taxon>Peploviricota</taxon>
        <taxon>Herviviricetes</taxon>
        <taxon>Herpesvirales</taxon>
        <taxon>Orthoherpesviridae</taxon>
        <taxon>Alphaherpesvirinae</taxon>
        <taxon>Mardivirus</taxon>
        <taxon>Mardivirus columbidalpha1</taxon>
    </lineage>
</organism>
<evidence type="ECO:0000313" key="12">
    <source>
        <dbReference type="Proteomes" id="UP000202345"/>
    </source>
</evidence>
<keyword evidence="3" id="KW-0945">Host-virus interaction</keyword>
<feature type="domain" description="Ig-like" evidence="10">
    <location>
        <begin position="422"/>
        <end position="520"/>
    </location>
</feature>
<evidence type="ECO:0000256" key="5">
    <source>
        <dbReference type="ARBA" id="ARBA00022989"/>
    </source>
</evidence>
<dbReference type="InterPro" id="IPR001038">
    <property type="entry name" value="GA_GC"/>
</dbReference>
<dbReference type="Gene3D" id="2.60.40.10">
    <property type="entry name" value="Immunoglobulins"/>
    <property type="match status" value="1"/>
</dbReference>
<name>A0A1V0M8H9_9ALPH</name>
<evidence type="ECO:0000256" key="3">
    <source>
        <dbReference type="ARBA" id="ARBA00022581"/>
    </source>
</evidence>
<comment type="similarity">
    <text evidence="2">Belongs to the herpesviridae glycoprotein C family.</text>
</comment>
<keyword evidence="12" id="KW-1185">Reference proteome</keyword>
<gene>
    <name evidence="11" type="ORF">CoHVHLJ_059</name>
</gene>
<evidence type="ECO:0000256" key="6">
    <source>
        <dbReference type="ARBA" id="ARBA00023136"/>
    </source>
</evidence>
<dbReference type="Pfam" id="PF07654">
    <property type="entry name" value="C1-set"/>
    <property type="match status" value="1"/>
</dbReference>
<feature type="compositionally biased region" description="Polar residues" evidence="8">
    <location>
        <begin position="73"/>
        <end position="92"/>
    </location>
</feature>
<reference evidence="11" key="1">
    <citation type="journal article" date="2017" name="Arch. Virol.">
        <title>Complete genome sequence and evolution analysis of a columbid herpesvirus type 1 from feral pigeon in China.</title>
        <authorList>
            <person name="Guo Y."/>
            <person name="Li S."/>
            <person name="Sun X."/>
            <person name="He Y."/>
            <person name="Zhao H."/>
            <person name="Wang Y."/>
            <person name="Zhao P."/>
            <person name="Xing M."/>
        </authorList>
    </citation>
    <scope>NUCLEOTIDE SEQUENCE [LARGE SCALE GENOMIC DNA]</scope>
    <source>
        <strain evidence="11">HLJ</strain>
    </source>
</reference>
<keyword evidence="11" id="KW-0261">Viral envelope protein</keyword>
<dbReference type="PROSITE" id="PS50835">
    <property type="entry name" value="IG_LIKE"/>
    <property type="match status" value="1"/>
</dbReference>
<evidence type="ECO:0000256" key="8">
    <source>
        <dbReference type="SAM" id="MobiDB-lite"/>
    </source>
</evidence>
<keyword evidence="6 9" id="KW-0472">Membrane</keyword>
<keyword evidence="7" id="KW-0325">Glycoprotein</keyword>
<dbReference type="Proteomes" id="UP000202345">
    <property type="component" value="Segment"/>
</dbReference>
<proteinExistence type="inferred from homology"/>
<dbReference type="InterPro" id="IPR036179">
    <property type="entry name" value="Ig-like_dom_sf"/>
</dbReference>
<evidence type="ECO:0000256" key="9">
    <source>
        <dbReference type="SAM" id="Phobius"/>
    </source>
</evidence>
<keyword evidence="4 9" id="KW-0812">Transmembrane</keyword>
<feature type="region of interest" description="Disordered" evidence="8">
    <location>
        <begin position="73"/>
        <end position="170"/>
    </location>
</feature>
<evidence type="ECO:0000256" key="4">
    <source>
        <dbReference type="ARBA" id="ARBA00022692"/>
    </source>
</evidence>